<evidence type="ECO:0000256" key="2">
    <source>
        <dbReference type="ARBA" id="ARBA00022475"/>
    </source>
</evidence>
<keyword evidence="4" id="KW-0325">Glycoprotein</keyword>
<feature type="chain" id="PRO_5030625581" description="G8 domain-containing protein" evidence="6">
    <location>
        <begin position="23"/>
        <end position="1110"/>
    </location>
</feature>
<evidence type="ECO:0008006" key="10">
    <source>
        <dbReference type="Google" id="ProtNLM"/>
    </source>
</evidence>
<evidence type="ECO:0000256" key="5">
    <source>
        <dbReference type="SAM" id="MobiDB-lite"/>
    </source>
</evidence>
<feature type="region of interest" description="Disordered" evidence="5">
    <location>
        <begin position="25"/>
        <end position="56"/>
    </location>
</feature>
<dbReference type="SUPFAM" id="SSF51126">
    <property type="entry name" value="Pectin lyase-like"/>
    <property type="match status" value="1"/>
</dbReference>
<dbReference type="EMBL" id="HBKQ01049904">
    <property type="protein sequence ID" value="CAE2275241.1"/>
    <property type="molecule type" value="Transcribed_RNA"/>
</dbReference>
<keyword evidence="2" id="KW-1003">Cell membrane</keyword>
<dbReference type="InterPro" id="IPR052387">
    <property type="entry name" value="Fibrocystin"/>
</dbReference>
<dbReference type="AlphaFoldDB" id="A0A7S4JV21"/>
<dbReference type="InterPro" id="IPR012334">
    <property type="entry name" value="Pectin_lyas_fold"/>
</dbReference>
<sequence>MKIQHAAFSAAVVLALSSAAEGYLRSGGRRQKNQKNQIPKNQKEQNRRQNNRGLVLTQEDMENNNNGVSYENHDMNYAPLSCNNDIDAASCDSTTFSSLVASSSSTPGSSAVVVPCGTCVTVDIVDGSKIELPRGLEVLGKLHFPSSSNVVLNTTHVFVQGILSMDEPSEGNEVRINFYGTDHQCLLPAMMCGGEGTGMELDEDCIHKHEVGKKAFVVAGGKLDIQAIDPSCPSWTKLHDVADNTQPSALLFDGTFEDRDVGDVPWTTLVTTLWGDLDIDLEVVDAVESHDDGDGNIIVNDNNKALSQSNRLNDYTGLTVKVDRSKLVNTYGMDYKLSFRYKISYDDGGDSSSSPFSPDVSSYLLLRSTGSVTNGPTRYGNDNEYIFHCDGDGTDAEGRAEASDVWTTCYADVHLKNDHSYETAVPNVRFHLGYKKEVDIVWDDISFHRAGYSSSSSIVVSSEFGSCVREGDDILVTSHVPMGWDKEIVSAVSSVQIDHDAGTATLIIAPGVPEGIPTLTSLDPVERVFAVEVARLSRRVIFEADQELYMNMTTGQMVDEDAYHGGHLMMMHTPDVVQRLSGVEIRGFGQHGFLGRYPIHIHMSGDVSGTVISKNVIRHSNQRCINIHGSNNVLVSDNVAHDSFGHCMALEDGAEVGNVFERNLVARTKVHKVEMLVSMHTGGLSTTFENNGTSEVSGPSSFWITNTLNNFTGNVAAGSQVHGFWFDTKQFVRGPSYHVPGNDRVEPETQGLIAFKDNAAHSNGRKGITMYQPGWLPENGAALENVASYKNHHGIFFHRNRNIVVRNSIFADNKVSVRHFVNRYMWNTLEDSIIMAKSNDAKSREGNDVGCFGGGDSSSSSVTGVQFAYNDAPGTQLRLHNVTFGNFDPDSISCPGGVLALSPWETQGQGPVGEPMEIMPTLKDIAFSPPAVDNSFDIPCSILDGDGREDIFLEDVDGGMGPTGNPGFFLQDAPSMKTFVDPSACHDVRREGSCADYCDGVCLRKLFVSARPIEDIEGGGGGVVDYEMVITNGLASQTFEKGAASKHPDRFDAVLPAGNYRIKFVSTASGEPVHPAVDSVTFGEEPRCSGYITEKSIMLPLKVYQRSALC</sequence>
<feature type="signal peptide" evidence="6">
    <location>
        <begin position="1"/>
        <end position="22"/>
    </location>
</feature>
<evidence type="ECO:0000256" key="3">
    <source>
        <dbReference type="ARBA" id="ARBA00022729"/>
    </source>
</evidence>
<evidence type="ECO:0000256" key="6">
    <source>
        <dbReference type="SAM" id="SignalP"/>
    </source>
</evidence>
<dbReference type="Pfam" id="PF10162">
    <property type="entry name" value="G8"/>
    <property type="match status" value="1"/>
</dbReference>
<keyword evidence="2" id="KW-0472">Membrane</keyword>
<dbReference type="Gene3D" id="2.160.20.10">
    <property type="entry name" value="Single-stranded right-handed beta-helix, Pectin lyase-like"/>
    <property type="match status" value="1"/>
</dbReference>
<evidence type="ECO:0000313" key="9">
    <source>
        <dbReference type="EMBL" id="CAE2275241.1"/>
    </source>
</evidence>
<comment type="subcellular location">
    <subcellularLocation>
        <location evidence="1">Cell membrane</location>
    </subcellularLocation>
</comment>
<organism evidence="9">
    <name type="scientific">Odontella aurita</name>
    <dbReference type="NCBI Taxonomy" id="265563"/>
    <lineage>
        <taxon>Eukaryota</taxon>
        <taxon>Sar</taxon>
        <taxon>Stramenopiles</taxon>
        <taxon>Ochrophyta</taxon>
        <taxon>Bacillariophyta</taxon>
        <taxon>Mediophyceae</taxon>
        <taxon>Biddulphiophycidae</taxon>
        <taxon>Eupodiscales</taxon>
        <taxon>Odontellaceae</taxon>
        <taxon>Odontella</taxon>
    </lineage>
</organism>
<accession>A0A7S4JV21</accession>
<feature type="domain" description="G8" evidence="7">
    <location>
        <begin position="109"/>
        <end position="238"/>
    </location>
</feature>
<dbReference type="InterPro" id="IPR011050">
    <property type="entry name" value="Pectin_lyase_fold/virulence"/>
</dbReference>
<dbReference type="PANTHER" id="PTHR46769">
    <property type="entry name" value="POLYCYSTIC KIDNEY AND HEPATIC DISEASE 1 (AUTOSOMAL RECESSIVE)-LIKE 1"/>
    <property type="match status" value="1"/>
</dbReference>
<dbReference type="PANTHER" id="PTHR46769:SF2">
    <property type="entry name" value="FIBROCYSTIN-L ISOFORM 2 PRECURSOR-RELATED"/>
    <property type="match status" value="1"/>
</dbReference>
<evidence type="ECO:0000259" key="7">
    <source>
        <dbReference type="Pfam" id="PF10162"/>
    </source>
</evidence>
<name>A0A7S4JV21_9STRA</name>
<proteinExistence type="predicted"/>
<feature type="domain" description="CEMIP beta-helix" evidence="8">
    <location>
        <begin position="564"/>
        <end position="768"/>
    </location>
</feature>
<evidence type="ECO:0000259" key="8">
    <source>
        <dbReference type="Pfam" id="PF24606"/>
    </source>
</evidence>
<dbReference type="InterPro" id="IPR019316">
    <property type="entry name" value="G8_domain"/>
</dbReference>
<evidence type="ECO:0000256" key="4">
    <source>
        <dbReference type="ARBA" id="ARBA00023180"/>
    </source>
</evidence>
<reference evidence="9" key="1">
    <citation type="submission" date="2021-01" db="EMBL/GenBank/DDBJ databases">
        <authorList>
            <person name="Corre E."/>
            <person name="Pelletier E."/>
            <person name="Niang G."/>
            <person name="Scheremetjew M."/>
            <person name="Finn R."/>
            <person name="Kale V."/>
            <person name="Holt S."/>
            <person name="Cochrane G."/>
            <person name="Meng A."/>
            <person name="Brown T."/>
            <person name="Cohen L."/>
        </authorList>
    </citation>
    <scope>NUCLEOTIDE SEQUENCE</scope>
    <source>
        <strain evidence="9">Isolate 1302-5</strain>
    </source>
</reference>
<evidence type="ECO:0000256" key="1">
    <source>
        <dbReference type="ARBA" id="ARBA00004236"/>
    </source>
</evidence>
<dbReference type="InterPro" id="IPR055401">
    <property type="entry name" value="CEMIP_beta-hel_dom"/>
</dbReference>
<dbReference type="Pfam" id="PF24606">
    <property type="entry name" value="CEMIP_beta-hel"/>
    <property type="match status" value="1"/>
</dbReference>
<keyword evidence="3 6" id="KW-0732">Signal</keyword>
<protein>
    <recommendedName>
        <fullName evidence="10">G8 domain-containing protein</fullName>
    </recommendedName>
</protein>
<gene>
    <name evidence="9" type="ORF">OAUR00152_LOCUS34417</name>
</gene>
<dbReference type="GO" id="GO:0005886">
    <property type="term" value="C:plasma membrane"/>
    <property type="evidence" value="ECO:0007669"/>
    <property type="project" value="UniProtKB-SubCell"/>
</dbReference>